<dbReference type="InterPro" id="IPR006578">
    <property type="entry name" value="MADF-dom"/>
</dbReference>
<protein>
    <submittedName>
        <fullName evidence="4">Uncharacterized protein LOC113514887</fullName>
    </submittedName>
</protein>
<dbReference type="RefSeq" id="XP_026754780.1">
    <property type="nucleotide sequence ID" value="XM_026898979.3"/>
</dbReference>
<evidence type="ECO:0000313" key="3">
    <source>
        <dbReference type="Proteomes" id="UP001652740"/>
    </source>
</evidence>
<sequence>MSNTNIHFTMELLIENVKQYPCLWDVNNILYRDSERKDLIWEMVARACGLPNGSVARSQWKRLRECHREALRRKKIAAERGHIRSTCWKFEREMEFLIPPEKRDNNSSNMSSADSGVSSNVKIDSPIPLPFRVELINKNSTVDDVIHERRDNKQTEREQMRRQAVDANRFPNDGLSDLFSSLCQKTRELPKYLQLRVQREVFESVTRAEEEALSLDQTVNMSSSRRSSTSSYEYVNPRPGSSATVQPKDEVDIEDEGMQIKQEP</sequence>
<feature type="compositionally biased region" description="Basic and acidic residues" evidence="1">
    <location>
        <begin position="147"/>
        <end position="164"/>
    </location>
</feature>
<dbReference type="PROSITE" id="PS51029">
    <property type="entry name" value="MADF"/>
    <property type="match status" value="1"/>
</dbReference>
<evidence type="ECO:0000313" key="4">
    <source>
        <dbReference type="RefSeq" id="XP_026754780.1"/>
    </source>
</evidence>
<feature type="region of interest" description="Disordered" evidence="1">
    <location>
        <begin position="147"/>
        <end position="170"/>
    </location>
</feature>
<feature type="domain" description="MADF" evidence="2">
    <location>
        <begin position="12"/>
        <end position="102"/>
    </location>
</feature>
<dbReference type="Proteomes" id="UP001652740">
    <property type="component" value="Unplaced"/>
</dbReference>
<feature type="region of interest" description="Disordered" evidence="1">
    <location>
        <begin position="219"/>
        <end position="264"/>
    </location>
</feature>
<feature type="compositionally biased region" description="Low complexity" evidence="1">
    <location>
        <begin position="106"/>
        <end position="119"/>
    </location>
</feature>
<evidence type="ECO:0000256" key="1">
    <source>
        <dbReference type="SAM" id="MobiDB-lite"/>
    </source>
</evidence>
<name>A0A6J1WJH1_GALME</name>
<evidence type="ECO:0000259" key="2">
    <source>
        <dbReference type="PROSITE" id="PS51029"/>
    </source>
</evidence>
<dbReference type="AlphaFoldDB" id="A0A6J1WJH1"/>
<dbReference type="InParanoid" id="A0A6J1WJH1"/>
<proteinExistence type="predicted"/>
<accession>A0A6J1WJH1</accession>
<reference evidence="4" key="1">
    <citation type="submission" date="2025-08" db="UniProtKB">
        <authorList>
            <consortium name="RefSeq"/>
        </authorList>
    </citation>
    <scope>IDENTIFICATION</scope>
    <source>
        <tissue evidence="4">Whole larvae</tissue>
    </source>
</reference>
<feature type="region of interest" description="Disordered" evidence="1">
    <location>
        <begin position="100"/>
        <end position="119"/>
    </location>
</feature>
<dbReference type="KEGG" id="gmw:113514887"/>
<dbReference type="SMART" id="SM00595">
    <property type="entry name" value="MADF"/>
    <property type="match status" value="1"/>
</dbReference>
<organism evidence="3 4">
    <name type="scientific">Galleria mellonella</name>
    <name type="common">Greater wax moth</name>
    <dbReference type="NCBI Taxonomy" id="7137"/>
    <lineage>
        <taxon>Eukaryota</taxon>
        <taxon>Metazoa</taxon>
        <taxon>Ecdysozoa</taxon>
        <taxon>Arthropoda</taxon>
        <taxon>Hexapoda</taxon>
        <taxon>Insecta</taxon>
        <taxon>Pterygota</taxon>
        <taxon>Neoptera</taxon>
        <taxon>Endopterygota</taxon>
        <taxon>Lepidoptera</taxon>
        <taxon>Glossata</taxon>
        <taxon>Ditrysia</taxon>
        <taxon>Pyraloidea</taxon>
        <taxon>Pyralidae</taxon>
        <taxon>Galleriinae</taxon>
        <taxon>Galleria</taxon>
    </lineage>
</organism>
<gene>
    <name evidence="4" type="primary">LOC113514887</name>
</gene>
<dbReference type="PANTHER" id="PTHR12243">
    <property type="entry name" value="MADF DOMAIN TRANSCRIPTION FACTOR"/>
    <property type="match status" value="1"/>
</dbReference>
<dbReference type="Pfam" id="PF10545">
    <property type="entry name" value="MADF_DNA_bdg"/>
    <property type="match status" value="1"/>
</dbReference>
<dbReference type="PANTHER" id="PTHR12243:SF67">
    <property type="entry name" value="COREPRESSOR OF PANGOLIN, ISOFORM A-RELATED"/>
    <property type="match status" value="1"/>
</dbReference>
<dbReference type="OrthoDB" id="6515516at2759"/>
<dbReference type="InterPro" id="IPR039353">
    <property type="entry name" value="TF_Adf1"/>
</dbReference>
<keyword evidence="3" id="KW-1185">Reference proteome</keyword>
<feature type="compositionally biased region" description="Low complexity" evidence="1">
    <location>
        <begin position="222"/>
        <end position="231"/>
    </location>
</feature>
<dbReference type="GeneID" id="113514887"/>